<feature type="modified residue" description="N6-(pyridoxal phosphate)lysine" evidence="3">
    <location>
        <position position="55"/>
    </location>
</feature>
<evidence type="ECO:0000259" key="6">
    <source>
        <dbReference type="Pfam" id="PF02784"/>
    </source>
</evidence>
<evidence type="ECO:0000256" key="3">
    <source>
        <dbReference type="PIRSR" id="PIRSR600183-50"/>
    </source>
</evidence>
<dbReference type="Pfam" id="PF02784">
    <property type="entry name" value="Orn_Arg_deC_N"/>
    <property type="match status" value="1"/>
</dbReference>
<comment type="cofactor">
    <cofactor evidence="1 3">
        <name>pyridoxal 5'-phosphate</name>
        <dbReference type="ChEBI" id="CHEBI:597326"/>
    </cofactor>
</comment>
<gene>
    <name evidence="7" type="ORF">SAMN05444959_108133</name>
</gene>
<feature type="domain" description="Orn/DAP/Arg decarboxylase 2 N-terminal" evidence="6">
    <location>
        <begin position="33"/>
        <end position="282"/>
    </location>
</feature>
<feature type="domain" description="Orn/DAP/Arg decarboxylase 2 C-terminal" evidence="5">
    <location>
        <begin position="26"/>
        <end position="376"/>
    </location>
</feature>
<keyword evidence="8" id="KW-1185">Reference proteome</keyword>
<dbReference type="InterPro" id="IPR029066">
    <property type="entry name" value="PLP-binding_barrel"/>
</dbReference>
<accession>A0A239PXQ7</accession>
<dbReference type="InterPro" id="IPR000183">
    <property type="entry name" value="Orn/DAP/Arg_de-COase"/>
</dbReference>
<evidence type="ECO:0000256" key="2">
    <source>
        <dbReference type="ARBA" id="ARBA00022898"/>
    </source>
</evidence>
<dbReference type="InterPro" id="IPR009006">
    <property type="entry name" value="Ala_racemase/Decarboxylase_C"/>
</dbReference>
<evidence type="ECO:0000313" key="8">
    <source>
        <dbReference type="Proteomes" id="UP000198307"/>
    </source>
</evidence>
<evidence type="ECO:0000259" key="5">
    <source>
        <dbReference type="Pfam" id="PF00278"/>
    </source>
</evidence>
<dbReference type="InterPro" id="IPR022644">
    <property type="entry name" value="De-COase2_N"/>
</dbReference>
<reference evidence="7 8" key="1">
    <citation type="submission" date="2017-07" db="EMBL/GenBank/DDBJ databases">
        <authorList>
            <person name="Sun Z.S."/>
            <person name="Albrecht U."/>
            <person name="Echele G."/>
            <person name="Lee C.C."/>
        </authorList>
    </citation>
    <scope>NUCLEOTIDE SEQUENCE [LARGE SCALE GENOMIC DNA]</scope>
    <source>
        <strain evidence="7 8">DSM 14827</strain>
    </source>
</reference>
<evidence type="ECO:0000256" key="1">
    <source>
        <dbReference type="ARBA" id="ARBA00001933"/>
    </source>
</evidence>
<dbReference type="AlphaFoldDB" id="A0A239PXQ7"/>
<dbReference type="Proteomes" id="UP000198307">
    <property type="component" value="Unassembled WGS sequence"/>
</dbReference>
<dbReference type="OrthoDB" id="9802241at2"/>
<dbReference type="SUPFAM" id="SSF51419">
    <property type="entry name" value="PLP-binding barrel"/>
    <property type="match status" value="1"/>
</dbReference>
<dbReference type="CDD" id="cd06839">
    <property type="entry name" value="PLPDE_III_Btrk_like"/>
    <property type="match status" value="1"/>
</dbReference>
<dbReference type="Gene3D" id="3.20.20.10">
    <property type="entry name" value="Alanine racemase"/>
    <property type="match status" value="1"/>
</dbReference>
<comment type="similarity">
    <text evidence="4">Belongs to the Orn/Lys/Arg decarboxylase class-II family.</text>
</comment>
<dbReference type="GO" id="GO:0009089">
    <property type="term" value="P:lysine biosynthetic process via diaminopimelate"/>
    <property type="evidence" value="ECO:0007669"/>
    <property type="project" value="TreeGrafter"/>
</dbReference>
<dbReference type="PANTHER" id="PTHR43727">
    <property type="entry name" value="DIAMINOPIMELATE DECARBOXYLASE"/>
    <property type="match status" value="1"/>
</dbReference>
<sequence>MRVNRPESDIDPILTQAADRFGTPAYVYSTDLIDARITALERSLGRWFKLSYAMKCNPNPELLSWLHKRIPCIDVSSGGELMLALGAGWRADQASFTGPAKREVELRHAIEAGLGELVVESLREARLANRIAGESGKIQNVVIRIAPDRVPKGFGDQMAGRPSPFGIDIEEAPAALTEIAALPHLRIAGLHIYSGTQCLKPAALVENWGIFISIFRELCEHHDLHPDRLIFGAGLGIPYHPGDQALDLDEIAEAIAPELDALRSDPRFSDTDLVLELGRYLVGPAGYFVTRVTSIKESRGTRIAICDGGMNGHLAASGNFGMVLRRNYVIHRVGGGAGEEPIDITGPLCTSIDKLGAKVALPRIEEGDLIAIHASGAYGPTSSPVNFISHPAPREIIAQGGQLTDATRIESCGLRDPS</sequence>
<proteinExistence type="inferred from homology"/>
<evidence type="ECO:0000256" key="4">
    <source>
        <dbReference type="RuleBase" id="RU003737"/>
    </source>
</evidence>
<dbReference type="GO" id="GO:0008836">
    <property type="term" value="F:diaminopimelate decarboxylase activity"/>
    <property type="evidence" value="ECO:0007669"/>
    <property type="project" value="TreeGrafter"/>
</dbReference>
<dbReference type="SUPFAM" id="SSF50621">
    <property type="entry name" value="Alanine racemase C-terminal domain-like"/>
    <property type="match status" value="1"/>
</dbReference>
<evidence type="ECO:0000313" key="7">
    <source>
        <dbReference type="EMBL" id="SNT74722.1"/>
    </source>
</evidence>
<organism evidence="7 8">
    <name type="scientific">Paracoccus seriniphilus</name>
    <dbReference type="NCBI Taxonomy" id="184748"/>
    <lineage>
        <taxon>Bacteria</taxon>
        <taxon>Pseudomonadati</taxon>
        <taxon>Pseudomonadota</taxon>
        <taxon>Alphaproteobacteria</taxon>
        <taxon>Rhodobacterales</taxon>
        <taxon>Paracoccaceae</taxon>
        <taxon>Paracoccus</taxon>
    </lineage>
</organism>
<name>A0A239PXQ7_9RHOB</name>
<dbReference type="InterPro" id="IPR022643">
    <property type="entry name" value="De-COase2_C"/>
</dbReference>
<keyword evidence="2 3" id="KW-0663">Pyridoxal phosphate</keyword>
<dbReference type="Pfam" id="PF00278">
    <property type="entry name" value="Orn_DAP_Arg_deC"/>
    <property type="match status" value="1"/>
</dbReference>
<dbReference type="PRINTS" id="PR01179">
    <property type="entry name" value="ODADCRBXLASE"/>
</dbReference>
<protein>
    <submittedName>
        <fullName evidence="7">Diaminopimelate decarboxylase</fullName>
    </submittedName>
</protein>
<feature type="active site" description="Proton donor" evidence="3">
    <location>
        <position position="349"/>
    </location>
</feature>
<dbReference type="PANTHER" id="PTHR43727:SF2">
    <property type="entry name" value="GROUP IV DECARBOXYLASE"/>
    <property type="match status" value="1"/>
</dbReference>
<dbReference type="Gene3D" id="2.40.37.10">
    <property type="entry name" value="Lyase, Ornithine Decarboxylase, Chain A, domain 1"/>
    <property type="match status" value="1"/>
</dbReference>
<dbReference type="EMBL" id="FZQB01000008">
    <property type="protein sequence ID" value="SNT74722.1"/>
    <property type="molecule type" value="Genomic_DNA"/>
</dbReference>